<proteinExistence type="predicted"/>
<evidence type="ECO:0000313" key="2">
    <source>
        <dbReference type="EMBL" id="SVA02844.1"/>
    </source>
</evidence>
<dbReference type="InterPro" id="IPR053136">
    <property type="entry name" value="UTP_pyrophosphatase-like"/>
</dbReference>
<feature type="domain" description="YgjP-like metallopeptidase" evidence="1">
    <location>
        <begin position="21"/>
        <end position="223"/>
    </location>
</feature>
<organism evidence="2">
    <name type="scientific">marine metagenome</name>
    <dbReference type="NCBI Taxonomy" id="408172"/>
    <lineage>
        <taxon>unclassified sequences</taxon>
        <taxon>metagenomes</taxon>
        <taxon>ecological metagenomes</taxon>
    </lineage>
</organism>
<dbReference type="CDD" id="cd07344">
    <property type="entry name" value="M48_yhfN_like"/>
    <property type="match status" value="1"/>
</dbReference>
<accession>A0A381SH95</accession>
<reference evidence="2" key="1">
    <citation type="submission" date="2018-05" db="EMBL/GenBank/DDBJ databases">
        <authorList>
            <person name="Lanie J.A."/>
            <person name="Ng W.-L."/>
            <person name="Kazmierczak K.M."/>
            <person name="Andrzejewski T.M."/>
            <person name="Davidsen T.M."/>
            <person name="Wayne K.J."/>
            <person name="Tettelin H."/>
            <person name="Glass J.I."/>
            <person name="Rusch D."/>
            <person name="Podicherti R."/>
            <person name="Tsui H.-C.T."/>
            <person name="Winkler M.E."/>
        </authorList>
    </citation>
    <scope>NUCLEOTIDE SEQUENCE</scope>
</reference>
<gene>
    <name evidence="2" type="ORF">METZ01_LOCUS55698</name>
</gene>
<dbReference type="PANTHER" id="PTHR30399">
    <property type="entry name" value="UNCHARACTERIZED PROTEIN YGJP"/>
    <property type="match status" value="1"/>
</dbReference>
<dbReference type="PANTHER" id="PTHR30399:SF1">
    <property type="entry name" value="UTP PYROPHOSPHATASE"/>
    <property type="match status" value="1"/>
</dbReference>
<protein>
    <recommendedName>
        <fullName evidence="1">YgjP-like metallopeptidase domain-containing protein</fullName>
    </recommendedName>
</protein>
<dbReference type="EMBL" id="UINC01003047">
    <property type="protein sequence ID" value="SVA02844.1"/>
    <property type="molecule type" value="Genomic_DNA"/>
</dbReference>
<evidence type="ECO:0000259" key="1">
    <source>
        <dbReference type="Pfam" id="PF01863"/>
    </source>
</evidence>
<dbReference type="Gene3D" id="3.30.2010.10">
    <property type="entry name" value="Metalloproteases ('zincins'), catalytic domain"/>
    <property type="match status" value="1"/>
</dbReference>
<dbReference type="AlphaFoldDB" id="A0A381SH95"/>
<dbReference type="Pfam" id="PF01863">
    <property type="entry name" value="YgjP-like"/>
    <property type="match status" value="1"/>
</dbReference>
<name>A0A381SH95_9ZZZZ</name>
<dbReference type="InterPro" id="IPR002725">
    <property type="entry name" value="YgjP-like_metallopeptidase"/>
</dbReference>
<sequence length="231" mass="26994">MATLTAKNKVTTYKIIRSNRKTLCLSVDESARLTVRAPNRASDKQIHEFVSTKESWINKKQQLMRDRLDEYESHLSLPQCLYLGKLYPLKLIPGRVDTILFNGSDFTVSHSNEDKIKLTLNYWYKQRFIDIAKPRVSYYAKKYNLAINRVNVKSQKTLWGSCSGNNNINLNYQLIMAPIEVIDYVIVHELVHTLHKNHSPSFWQEVGLIMPKYKASKSWLKENGYKLRQLQ</sequence>